<dbReference type="OrthoDB" id="2300838at2"/>
<dbReference type="AlphaFoldDB" id="A0A0R2MQK4"/>
<dbReference type="Proteomes" id="UP000050969">
    <property type="component" value="Unassembled WGS sequence"/>
</dbReference>
<comment type="caution">
    <text evidence="1">The sequence shown here is derived from an EMBL/GenBank/DDBJ whole genome shotgun (WGS) entry which is preliminary data.</text>
</comment>
<name>A0A0R2MQK4_9LACO</name>
<dbReference type="RefSeq" id="WP_054777840.1">
    <property type="nucleotide sequence ID" value="NZ_BBBX01000020.1"/>
</dbReference>
<sequence>MYKVIKDFTDKNSASADPTGQKHIYWSGDNYPFKNYLGSKTKARVEELVNGGFIEAVEESNEEVEADGNNED</sequence>
<organism evidence="1 2">
    <name type="scientific">Lacticaseibacillus saniviri JCM 17471 = DSM 24301</name>
    <dbReference type="NCBI Taxonomy" id="1293598"/>
    <lineage>
        <taxon>Bacteria</taxon>
        <taxon>Bacillati</taxon>
        <taxon>Bacillota</taxon>
        <taxon>Bacilli</taxon>
        <taxon>Lactobacillales</taxon>
        <taxon>Lactobacillaceae</taxon>
        <taxon>Lacticaseibacillus</taxon>
    </lineage>
</organism>
<gene>
    <name evidence="1" type="ORF">IV56_GL002084</name>
</gene>
<dbReference type="STRING" id="1293598.IV56_GL002084"/>
<dbReference type="PATRIC" id="fig|1293598.4.peg.2175"/>
<evidence type="ECO:0000313" key="1">
    <source>
        <dbReference type="EMBL" id="KRO15894.1"/>
    </source>
</evidence>
<evidence type="ECO:0000313" key="2">
    <source>
        <dbReference type="Proteomes" id="UP000050969"/>
    </source>
</evidence>
<reference evidence="1 2" key="1">
    <citation type="journal article" date="2015" name="Genome Announc.">
        <title>Expanding the biotechnology potential of lactobacilli through comparative genomics of 213 strains and associated genera.</title>
        <authorList>
            <person name="Sun Z."/>
            <person name="Harris H.M."/>
            <person name="McCann A."/>
            <person name="Guo C."/>
            <person name="Argimon S."/>
            <person name="Zhang W."/>
            <person name="Yang X."/>
            <person name="Jeffery I.B."/>
            <person name="Cooney J.C."/>
            <person name="Kagawa T.F."/>
            <person name="Liu W."/>
            <person name="Song Y."/>
            <person name="Salvetti E."/>
            <person name="Wrobel A."/>
            <person name="Rasinkangas P."/>
            <person name="Parkhill J."/>
            <person name="Rea M.C."/>
            <person name="O'Sullivan O."/>
            <person name="Ritari J."/>
            <person name="Douillard F.P."/>
            <person name="Paul Ross R."/>
            <person name="Yang R."/>
            <person name="Briner A.E."/>
            <person name="Felis G.E."/>
            <person name="de Vos W.M."/>
            <person name="Barrangou R."/>
            <person name="Klaenhammer T.R."/>
            <person name="Caufield P.W."/>
            <person name="Cui Y."/>
            <person name="Zhang H."/>
            <person name="O'Toole P.W."/>
        </authorList>
    </citation>
    <scope>NUCLEOTIDE SEQUENCE [LARGE SCALE GENOMIC DNA]</scope>
    <source>
        <strain evidence="1 2">DSM 24301</strain>
    </source>
</reference>
<protein>
    <submittedName>
        <fullName evidence="1">Uncharacterized protein</fullName>
    </submittedName>
</protein>
<keyword evidence="2" id="KW-1185">Reference proteome</keyword>
<accession>A0A0R2MQK4</accession>
<proteinExistence type="predicted"/>
<dbReference type="EMBL" id="JQCE01000058">
    <property type="protein sequence ID" value="KRO15894.1"/>
    <property type="molecule type" value="Genomic_DNA"/>
</dbReference>